<gene>
    <name evidence="7" type="ORF">ACFSCS_06910</name>
</gene>
<evidence type="ECO:0000256" key="2">
    <source>
        <dbReference type="ARBA" id="ARBA00005582"/>
    </source>
</evidence>
<keyword evidence="3 5" id="KW-0378">Hydrolase</keyword>
<evidence type="ECO:0000256" key="1">
    <source>
        <dbReference type="ARBA" id="ARBA00001946"/>
    </source>
</evidence>
<protein>
    <submittedName>
        <fullName evidence="7">NUDIX domain-containing protein</fullName>
    </submittedName>
</protein>
<comment type="similarity">
    <text evidence="2 5">Belongs to the Nudix hydrolase family.</text>
</comment>
<evidence type="ECO:0000256" key="3">
    <source>
        <dbReference type="ARBA" id="ARBA00022801"/>
    </source>
</evidence>
<evidence type="ECO:0000313" key="8">
    <source>
        <dbReference type="Proteomes" id="UP001597326"/>
    </source>
</evidence>
<comment type="caution">
    <text evidence="7">The sequence shown here is derived from an EMBL/GenBank/DDBJ whole genome shotgun (WGS) entry which is preliminary data.</text>
</comment>
<dbReference type="PROSITE" id="PS00893">
    <property type="entry name" value="NUDIX_BOX"/>
    <property type="match status" value="1"/>
</dbReference>
<dbReference type="CDD" id="cd18876">
    <property type="entry name" value="NUDIX_Hydrolase"/>
    <property type="match status" value="1"/>
</dbReference>
<evidence type="ECO:0000256" key="5">
    <source>
        <dbReference type="RuleBase" id="RU003476"/>
    </source>
</evidence>
<evidence type="ECO:0000256" key="4">
    <source>
        <dbReference type="ARBA" id="ARBA00022842"/>
    </source>
</evidence>
<dbReference type="InterPro" id="IPR015797">
    <property type="entry name" value="NUDIX_hydrolase-like_dom_sf"/>
</dbReference>
<dbReference type="InterPro" id="IPR020084">
    <property type="entry name" value="NUDIX_hydrolase_CS"/>
</dbReference>
<keyword evidence="8" id="KW-1185">Reference proteome</keyword>
<evidence type="ECO:0000259" key="6">
    <source>
        <dbReference type="PROSITE" id="PS51462"/>
    </source>
</evidence>
<dbReference type="Pfam" id="PF00293">
    <property type="entry name" value="NUDIX"/>
    <property type="match status" value="1"/>
</dbReference>
<dbReference type="Gene3D" id="3.90.79.10">
    <property type="entry name" value="Nucleoside Triphosphate Pyrophosphohydrolase"/>
    <property type="match status" value="1"/>
</dbReference>
<dbReference type="InterPro" id="IPR000086">
    <property type="entry name" value="NUDIX_hydrolase_dom"/>
</dbReference>
<comment type="cofactor">
    <cofactor evidence="1">
        <name>Mg(2+)</name>
        <dbReference type="ChEBI" id="CHEBI:18420"/>
    </cofactor>
</comment>
<dbReference type="PRINTS" id="PR00502">
    <property type="entry name" value="NUDIXFAMILY"/>
</dbReference>
<dbReference type="RefSeq" id="WP_343872846.1">
    <property type="nucleotide sequence ID" value="NZ_BAAAIX010000013.1"/>
</dbReference>
<reference evidence="8" key="1">
    <citation type="journal article" date="2019" name="Int. J. Syst. Evol. Microbiol.">
        <title>The Global Catalogue of Microorganisms (GCM) 10K type strain sequencing project: providing services to taxonomists for standard genome sequencing and annotation.</title>
        <authorList>
            <consortium name="The Broad Institute Genomics Platform"/>
            <consortium name="The Broad Institute Genome Sequencing Center for Infectious Disease"/>
            <person name="Wu L."/>
            <person name="Ma J."/>
        </authorList>
    </citation>
    <scope>NUCLEOTIDE SEQUENCE [LARGE SCALE GENOMIC DNA]</scope>
    <source>
        <strain evidence="8">CAIM 431</strain>
    </source>
</reference>
<sequence length="161" mass="17635">MATPNGSSRHPSPLVPVSCGAILLDGQGKLLVVKPSYKSGWSIPGGSMRAGESPWQCCRREVREETGLPVSRGRMVVVDTRPHSDGRQMGMRLLFHCGTVAAEDAATIRIKRGEISEYRFVTVPEAMEMLRPAIARRMKVGLETRSCTYLEDGRRVPGIIG</sequence>
<dbReference type="SUPFAM" id="SSF55811">
    <property type="entry name" value="Nudix"/>
    <property type="match status" value="1"/>
</dbReference>
<feature type="domain" description="Nudix hydrolase" evidence="6">
    <location>
        <begin position="13"/>
        <end position="143"/>
    </location>
</feature>
<accession>A0ABW4RVT4</accession>
<name>A0ABW4RVT4_9ACTN</name>
<proteinExistence type="inferred from homology"/>
<dbReference type="Proteomes" id="UP001597326">
    <property type="component" value="Unassembled WGS sequence"/>
</dbReference>
<dbReference type="EMBL" id="JBHUFZ010000016">
    <property type="protein sequence ID" value="MFD1889919.1"/>
    <property type="molecule type" value="Genomic_DNA"/>
</dbReference>
<dbReference type="InterPro" id="IPR020476">
    <property type="entry name" value="Nudix_hydrolase"/>
</dbReference>
<dbReference type="PANTHER" id="PTHR43046">
    <property type="entry name" value="GDP-MANNOSE MANNOSYL HYDROLASE"/>
    <property type="match status" value="1"/>
</dbReference>
<evidence type="ECO:0000313" key="7">
    <source>
        <dbReference type="EMBL" id="MFD1889919.1"/>
    </source>
</evidence>
<keyword evidence="4" id="KW-0460">Magnesium</keyword>
<organism evidence="7 8">
    <name type="scientific">Luteococcus peritonei</name>
    <dbReference type="NCBI Taxonomy" id="88874"/>
    <lineage>
        <taxon>Bacteria</taxon>
        <taxon>Bacillati</taxon>
        <taxon>Actinomycetota</taxon>
        <taxon>Actinomycetes</taxon>
        <taxon>Propionibacteriales</taxon>
        <taxon>Propionibacteriaceae</taxon>
        <taxon>Luteococcus</taxon>
    </lineage>
</organism>
<dbReference type="PANTHER" id="PTHR43046:SF12">
    <property type="entry name" value="GDP-MANNOSE MANNOSYL HYDROLASE"/>
    <property type="match status" value="1"/>
</dbReference>
<dbReference type="PROSITE" id="PS51462">
    <property type="entry name" value="NUDIX"/>
    <property type="match status" value="1"/>
</dbReference>